<protein>
    <submittedName>
        <fullName evidence="2">Uncharacterized protein</fullName>
    </submittedName>
</protein>
<evidence type="ECO:0000313" key="3">
    <source>
        <dbReference type="Proteomes" id="UP000009138"/>
    </source>
</evidence>
<name>I1C927_RHIO9</name>
<keyword evidence="1" id="KW-1133">Transmembrane helix</keyword>
<feature type="transmembrane region" description="Helical" evidence="1">
    <location>
        <begin position="16"/>
        <end position="35"/>
    </location>
</feature>
<gene>
    <name evidence="2" type="ORF">RO3G_09667</name>
</gene>
<dbReference type="EMBL" id="CH476738">
    <property type="protein sequence ID" value="EIE84957.1"/>
    <property type="molecule type" value="Genomic_DNA"/>
</dbReference>
<dbReference type="AlphaFoldDB" id="I1C927"/>
<evidence type="ECO:0000313" key="2">
    <source>
        <dbReference type="EMBL" id="EIE84957.1"/>
    </source>
</evidence>
<dbReference type="InParanoid" id="I1C927"/>
<dbReference type="RefSeq" id="XP_067520353.1">
    <property type="nucleotide sequence ID" value="XM_067664252.1"/>
</dbReference>
<proteinExistence type="predicted"/>
<dbReference type="Proteomes" id="UP000009138">
    <property type="component" value="Unassembled WGS sequence"/>
</dbReference>
<organism evidence="2 3">
    <name type="scientific">Rhizopus delemar (strain RA 99-880 / ATCC MYA-4621 / FGSC 9543 / NRRL 43880)</name>
    <name type="common">Mucormycosis agent</name>
    <name type="synonym">Rhizopus arrhizus var. delemar</name>
    <dbReference type="NCBI Taxonomy" id="246409"/>
    <lineage>
        <taxon>Eukaryota</taxon>
        <taxon>Fungi</taxon>
        <taxon>Fungi incertae sedis</taxon>
        <taxon>Mucoromycota</taxon>
        <taxon>Mucoromycotina</taxon>
        <taxon>Mucoromycetes</taxon>
        <taxon>Mucorales</taxon>
        <taxon>Mucorineae</taxon>
        <taxon>Rhizopodaceae</taxon>
        <taxon>Rhizopus</taxon>
    </lineage>
</organism>
<keyword evidence="3" id="KW-1185">Reference proteome</keyword>
<evidence type="ECO:0000256" key="1">
    <source>
        <dbReference type="SAM" id="Phobius"/>
    </source>
</evidence>
<dbReference type="GeneID" id="93616633"/>
<keyword evidence="1" id="KW-0812">Transmembrane</keyword>
<reference evidence="2 3" key="1">
    <citation type="journal article" date="2009" name="PLoS Genet.">
        <title>Genomic analysis of the basal lineage fungus Rhizopus oryzae reveals a whole-genome duplication.</title>
        <authorList>
            <person name="Ma L.-J."/>
            <person name="Ibrahim A.S."/>
            <person name="Skory C."/>
            <person name="Grabherr M.G."/>
            <person name="Burger G."/>
            <person name="Butler M."/>
            <person name="Elias M."/>
            <person name="Idnurm A."/>
            <person name="Lang B.F."/>
            <person name="Sone T."/>
            <person name="Abe A."/>
            <person name="Calvo S.E."/>
            <person name="Corrochano L.M."/>
            <person name="Engels R."/>
            <person name="Fu J."/>
            <person name="Hansberg W."/>
            <person name="Kim J.-M."/>
            <person name="Kodira C.D."/>
            <person name="Koehrsen M.J."/>
            <person name="Liu B."/>
            <person name="Miranda-Saavedra D."/>
            <person name="O'Leary S."/>
            <person name="Ortiz-Castellanos L."/>
            <person name="Poulter R."/>
            <person name="Rodriguez-Romero J."/>
            <person name="Ruiz-Herrera J."/>
            <person name="Shen Y.-Q."/>
            <person name="Zeng Q."/>
            <person name="Galagan J."/>
            <person name="Birren B.W."/>
            <person name="Cuomo C.A."/>
            <person name="Wickes B.L."/>
        </authorList>
    </citation>
    <scope>NUCLEOTIDE SEQUENCE [LARGE SCALE GENOMIC DNA]</scope>
    <source>
        <strain evidence="3">RA 99-880 / ATCC MYA-4621 / FGSC 9543 / NRRL 43880</strain>
    </source>
</reference>
<keyword evidence="1" id="KW-0472">Membrane</keyword>
<sequence length="88" mass="9964">MSAYQDNGRLAKIMDVSSFVNQVILTHVFLIYVFCKILERCLYSFLVGNRPILDMAQGDLREAHESLEQVLCLAEFCNILPISSAISH</sequence>
<accession>I1C927</accession>
<dbReference type="VEuPathDB" id="FungiDB:RO3G_09667"/>